<accession>A0A8S5TAL3</accession>
<evidence type="ECO:0000313" key="2">
    <source>
        <dbReference type="EMBL" id="DAF60356.1"/>
    </source>
</evidence>
<proteinExistence type="predicted"/>
<dbReference type="EMBL" id="BK032787">
    <property type="protein sequence ID" value="DAF60356.1"/>
    <property type="molecule type" value="Genomic_DNA"/>
</dbReference>
<keyword evidence="1" id="KW-1133">Transmembrane helix</keyword>
<keyword evidence="1" id="KW-0472">Membrane</keyword>
<sequence length="64" mass="7278">MSRIIPPRVMRDILISKHCQKSSSANIRGLISARLTSLIILFFASIYAMRQSTAICKQRRGRNT</sequence>
<evidence type="ECO:0000256" key="1">
    <source>
        <dbReference type="SAM" id="Phobius"/>
    </source>
</evidence>
<keyword evidence="1" id="KW-0812">Transmembrane</keyword>
<reference evidence="2" key="1">
    <citation type="journal article" date="2021" name="Proc. Natl. Acad. Sci. U.S.A.">
        <title>A Catalog of Tens of Thousands of Viruses from Human Metagenomes Reveals Hidden Associations with Chronic Diseases.</title>
        <authorList>
            <person name="Tisza M.J."/>
            <person name="Buck C.B."/>
        </authorList>
    </citation>
    <scope>NUCLEOTIDE SEQUENCE</scope>
    <source>
        <strain evidence="2">CtwuP1</strain>
    </source>
</reference>
<feature type="transmembrane region" description="Helical" evidence="1">
    <location>
        <begin position="31"/>
        <end position="49"/>
    </location>
</feature>
<name>A0A8S5TAL3_9CAUD</name>
<organism evidence="2">
    <name type="scientific">Siphoviridae sp. ctwuP1</name>
    <dbReference type="NCBI Taxonomy" id="2827972"/>
    <lineage>
        <taxon>Viruses</taxon>
        <taxon>Duplodnaviria</taxon>
        <taxon>Heunggongvirae</taxon>
        <taxon>Uroviricota</taxon>
        <taxon>Caudoviricetes</taxon>
    </lineage>
</organism>
<protein>
    <submittedName>
        <fullName evidence="2">Uncharacterized protein</fullName>
    </submittedName>
</protein>